<dbReference type="EMBL" id="KB456268">
    <property type="protein sequence ID" value="EMF10193.1"/>
    <property type="molecule type" value="Genomic_DNA"/>
</dbReference>
<evidence type="ECO:0000313" key="2">
    <source>
        <dbReference type="Proteomes" id="UP000016931"/>
    </source>
</evidence>
<accession>M3D123</accession>
<dbReference type="STRING" id="692275.M3D123"/>
<dbReference type="OrthoDB" id="5358475at2759"/>
<keyword evidence="2" id="KW-1185">Reference proteome</keyword>
<sequence>MHEFIAFDASPAVVTPTPLVPFVYAEIPLGNITPNGWLRAEMETEANGLAGHLYDFYSFVHDATWLGGSAEYSNLNEAFPYWLNGIVPLAYTLNDQRLKDQVHEAMDYLFAHMIADDGWIGPEQGGMRLLWARTLIFFAWTNLVEANKTYEEPVVTAMHDFNLLMHSMLKNNGTGLVEQENSEIDGGYFFWFLSRVAEMIVSLQWLYDKYPRGQEQILRENMQMLHEYGWKWEAWFTNSSYAFDDLYNLPDQFSDDHFHFLHGVNVGEGLKAPAVIRRFTYNDSLVQTTRDGVQWTMKYHGAPSGTILADEREDGVSPWYGSELCTAVEVMFSQSYNFRALGESFYADGSELAAYNALPGGMTDDWWAHVYVSQPNQPYAKNLTWSPFSNTDTMSQTYGLEPDYPCCTVNHPQGLPKFAQAAFVTLGDNGLVHALLSPVSVTTTIGGGLVTVECITNYPFEDVLVYKIQAQKSFDLHIRQPTWATKATLSNENAMKESTYDDTTGLHKTSISSGLSTVVYTIETSIRTEPRANDTIAVYRGALLYAFEVAAEISSTGPHNYRNKTLYRSDYAPSQAKDYIMLNATEWNIAIDPSTLVYHHHHHPSSRRESKVRNHIAKQDPRGSQLPLLGGGGGDDNDMMTIGTIEPLPTPIFASGNPPMYMTVRACLIDWPLLNGTVPGWPSALSERKCLGDVFDAKLVPYGSAKLRMSELPVIDLKGM</sequence>
<reference evidence="1 2" key="1">
    <citation type="journal article" date="2012" name="PLoS Pathog.">
        <title>Diverse lifestyles and strategies of plant pathogenesis encoded in the genomes of eighteen Dothideomycetes fungi.</title>
        <authorList>
            <person name="Ohm R.A."/>
            <person name="Feau N."/>
            <person name="Henrissat B."/>
            <person name="Schoch C.L."/>
            <person name="Horwitz B.A."/>
            <person name="Barry K.W."/>
            <person name="Condon B.J."/>
            <person name="Copeland A.C."/>
            <person name="Dhillon B."/>
            <person name="Glaser F."/>
            <person name="Hesse C.N."/>
            <person name="Kosti I."/>
            <person name="LaButti K."/>
            <person name="Lindquist E.A."/>
            <person name="Lucas S."/>
            <person name="Salamov A.A."/>
            <person name="Bradshaw R.E."/>
            <person name="Ciuffetti L."/>
            <person name="Hamelin R.C."/>
            <person name="Kema G.H.J."/>
            <person name="Lawrence C."/>
            <person name="Scott J.A."/>
            <person name="Spatafora J.W."/>
            <person name="Turgeon B.G."/>
            <person name="de Wit P.J.G.M."/>
            <person name="Zhong S."/>
            <person name="Goodwin S.B."/>
            <person name="Grigoriev I.V."/>
        </authorList>
    </citation>
    <scope>NUCLEOTIDE SEQUENCE [LARGE SCALE GENOMIC DNA]</scope>
    <source>
        <strain evidence="1 2">SO2202</strain>
    </source>
</reference>
<name>M3D123_SPHMS</name>
<proteinExistence type="predicted"/>
<dbReference type="OMA" id="WERGPYW"/>
<organism evidence="1 2">
    <name type="scientific">Sphaerulina musiva (strain SO2202)</name>
    <name type="common">Poplar stem canker fungus</name>
    <name type="synonym">Septoria musiva</name>
    <dbReference type="NCBI Taxonomy" id="692275"/>
    <lineage>
        <taxon>Eukaryota</taxon>
        <taxon>Fungi</taxon>
        <taxon>Dikarya</taxon>
        <taxon>Ascomycota</taxon>
        <taxon>Pezizomycotina</taxon>
        <taxon>Dothideomycetes</taxon>
        <taxon>Dothideomycetidae</taxon>
        <taxon>Mycosphaerellales</taxon>
        <taxon>Mycosphaerellaceae</taxon>
        <taxon>Sphaerulina</taxon>
    </lineage>
</organism>
<dbReference type="GeneID" id="27897988"/>
<dbReference type="HOGENOM" id="CLU_016354_1_0_1"/>
<protein>
    <recommendedName>
        <fullName evidence="3">DUF1680-domain-containing protein</fullName>
    </recommendedName>
</protein>
<evidence type="ECO:0008006" key="3">
    <source>
        <dbReference type="Google" id="ProtNLM"/>
    </source>
</evidence>
<dbReference type="Proteomes" id="UP000016931">
    <property type="component" value="Unassembled WGS sequence"/>
</dbReference>
<dbReference type="eggNOG" id="ENOG502QVKK">
    <property type="taxonomic scope" value="Eukaryota"/>
</dbReference>
<dbReference type="RefSeq" id="XP_016758314.1">
    <property type="nucleotide sequence ID" value="XM_016900851.1"/>
</dbReference>
<dbReference type="AlphaFoldDB" id="M3D123"/>
<gene>
    <name evidence="1" type="ORF">SEPMUDRAFT_110577</name>
</gene>
<evidence type="ECO:0000313" key="1">
    <source>
        <dbReference type="EMBL" id="EMF10193.1"/>
    </source>
</evidence>